<keyword evidence="2" id="KW-1185">Reference proteome</keyword>
<organism evidence="1 2">
    <name type="scientific">Streptomyces crystallinus</name>
    <dbReference type="NCBI Taxonomy" id="68191"/>
    <lineage>
        <taxon>Bacteria</taxon>
        <taxon>Bacillati</taxon>
        <taxon>Actinomycetota</taxon>
        <taxon>Actinomycetes</taxon>
        <taxon>Kitasatosporales</taxon>
        <taxon>Streptomycetaceae</taxon>
        <taxon>Streptomyces</taxon>
    </lineage>
</organism>
<gene>
    <name evidence="1" type="ORF">GCM10010394_55420</name>
</gene>
<sequence>MVRSEVHEREYAWETRVLLSTAADQTMTVLDFKRPGPVAEEDIHVSALPEATEARLTRLGAAHIASLMNTRR</sequence>
<evidence type="ECO:0000313" key="2">
    <source>
        <dbReference type="Proteomes" id="UP001500668"/>
    </source>
</evidence>
<protein>
    <submittedName>
        <fullName evidence="1">Uncharacterized protein</fullName>
    </submittedName>
</protein>
<dbReference type="Proteomes" id="UP001500668">
    <property type="component" value="Unassembled WGS sequence"/>
</dbReference>
<evidence type="ECO:0000313" key="1">
    <source>
        <dbReference type="EMBL" id="GAA0618012.1"/>
    </source>
</evidence>
<reference evidence="2" key="1">
    <citation type="journal article" date="2019" name="Int. J. Syst. Evol. Microbiol.">
        <title>The Global Catalogue of Microorganisms (GCM) 10K type strain sequencing project: providing services to taxonomists for standard genome sequencing and annotation.</title>
        <authorList>
            <consortium name="The Broad Institute Genomics Platform"/>
            <consortium name="The Broad Institute Genome Sequencing Center for Infectious Disease"/>
            <person name="Wu L."/>
            <person name="Ma J."/>
        </authorList>
    </citation>
    <scope>NUCLEOTIDE SEQUENCE [LARGE SCALE GENOMIC DNA]</scope>
    <source>
        <strain evidence="2">JCM 5067</strain>
    </source>
</reference>
<accession>A0ABP3RVW7</accession>
<proteinExistence type="predicted"/>
<comment type="caution">
    <text evidence="1">The sequence shown here is derived from an EMBL/GenBank/DDBJ whole genome shotgun (WGS) entry which is preliminary data.</text>
</comment>
<name>A0ABP3RVW7_9ACTN</name>
<dbReference type="EMBL" id="BAAACA010000038">
    <property type="protein sequence ID" value="GAA0618012.1"/>
    <property type="molecule type" value="Genomic_DNA"/>
</dbReference>